<dbReference type="Proteomes" id="UP000004431">
    <property type="component" value="Unassembled WGS sequence"/>
</dbReference>
<comment type="caution">
    <text evidence="1">The sequence shown here is derived from an EMBL/GenBank/DDBJ whole genome shotgun (WGS) entry which is preliminary data.</text>
</comment>
<proteinExistence type="predicted"/>
<organism evidence="1 2">
    <name type="scientific">Fannyhessea vaginae PB189-T1-4</name>
    <dbReference type="NCBI Taxonomy" id="866774"/>
    <lineage>
        <taxon>Bacteria</taxon>
        <taxon>Bacillati</taxon>
        <taxon>Actinomycetota</taxon>
        <taxon>Coriobacteriia</taxon>
        <taxon>Coriobacteriales</taxon>
        <taxon>Atopobiaceae</taxon>
        <taxon>Fannyhessea</taxon>
    </lineage>
</organism>
<evidence type="ECO:0000313" key="1">
    <source>
        <dbReference type="EMBL" id="EFL43642.1"/>
    </source>
</evidence>
<sequence length="115" mass="12576">MVIAFQSNCAPVSYGSFVVYASWRQRLRGLLCTSPAHEPIMLSTCHAIHTWGMSYAIDVAFLSADMRVLQAYTHVTAGRMLSCAGACAVLERPAHTAFWPRAGEQLEGIIWSVAS</sequence>
<name>A0ABP2IX38_9ACTN</name>
<protein>
    <submittedName>
        <fullName evidence="1">Uncharacterized ACR, COG1430</fullName>
    </submittedName>
</protein>
<accession>A0ABP2IX38</accession>
<reference evidence="1 2" key="1">
    <citation type="submission" date="2010-08" db="EMBL/GenBank/DDBJ databases">
        <authorList>
            <person name="Durkin A.S."/>
            <person name="Madupu R."/>
            <person name="Torralba M."/>
            <person name="Gillis M."/>
            <person name="Methe B."/>
            <person name="Sutton G."/>
            <person name="Nelson K.E."/>
        </authorList>
    </citation>
    <scope>NUCLEOTIDE SEQUENCE [LARGE SCALE GENOMIC DNA]</scope>
    <source>
        <strain evidence="1 2">PB189-T1-4</strain>
    </source>
</reference>
<dbReference type="EMBL" id="AEDQ01000033">
    <property type="protein sequence ID" value="EFL43642.1"/>
    <property type="molecule type" value="Genomic_DNA"/>
</dbReference>
<evidence type="ECO:0000313" key="2">
    <source>
        <dbReference type="Proteomes" id="UP000004431"/>
    </source>
</evidence>
<gene>
    <name evidence="1" type="ORF">HMPREF9248_0652</name>
</gene>
<keyword evidence="2" id="KW-1185">Reference proteome</keyword>